<evidence type="ECO:0000256" key="6">
    <source>
        <dbReference type="ARBA" id="ARBA00023136"/>
    </source>
</evidence>
<gene>
    <name evidence="11" type="ORF">P5673_000595</name>
</gene>
<dbReference type="EMBL" id="JARQWQ010000001">
    <property type="protein sequence ID" value="KAK2574430.1"/>
    <property type="molecule type" value="Genomic_DNA"/>
</dbReference>
<dbReference type="PANTHER" id="PTHR22752">
    <property type="entry name" value="G PROTEIN-COUPLED RECEPTOR"/>
    <property type="match status" value="1"/>
</dbReference>
<accession>A0AAD9VHX9</accession>
<keyword evidence="5" id="KW-0297">G-protein coupled receptor</keyword>
<comment type="caution">
    <text evidence="11">The sequence shown here is derived from an EMBL/GenBank/DDBJ whole genome shotgun (WGS) entry which is preliminary data.</text>
</comment>
<reference evidence="11" key="1">
    <citation type="journal article" date="2023" name="G3 (Bethesda)">
        <title>Whole genome assembly and annotation of the endangered Caribbean coral Acropora cervicornis.</title>
        <authorList>
            <person name="Selwyn J.D."/>
            <person name="Vollmer S.V."/>
        </authorList>
    </citation>
    <scope>NUCLEOTIDE SEQUENCE</scope>
    <source>
        <strain evidence="11">K2</strain>
    </source>
</reference>
<keyword evidence="2" id="KW-1003">Cell membrane</keyword>
<evidence type="ECO:0000256" key="1">
    <source>
        <dbReference type="ARBA" id="ARBA00004651"/>
    </source>
</evidence>
<organism evidence="11 12">
    <name type="scientific">Acropora cervicornis</name>
    <name type="common">Staghorn coral</name>
    <dbReference type="NCBI Taxonomy" id="6130"/>
    <lineage>
        <taxon>Eukaryota</taxon>
        <taxon>Metazoa</taxon>
        <taxon>Cnidaria</taxon>
        <taxon>Anthozoa</taxon>
        <taxon>Hexacorallia</taxon>
        <taxon>Scleractinia</taxon>
        <taxon>Astrocoeniina</taxon>
        <taxon>Acroporidae</taxon>
        <taxon>Acropora</taxon>
    </lineage>
</organism>
<dbReference type="AlphaFoldDB" id="A0AAD9VHX9"/>
<feature type="transmembrane region" description="Helical" evidence="9">
    <location>
        <begin position="95"/>
        <end position="115"/>
    </location>
</feature>
<feature type="transmembrane region" description="Helical" evidence="9">
    <location>
        <begin position="55"/>
        <end position="75"/>
    </location>
</feature>
<keyword evidence="4 9" id="KW-1133">Transmembrane helix</keyword>
<dbReference type="SUPFAM" id="SSF81321">
    <property type="entry name" value="Family A G protein-coupled receptor-like"/>
    <property type="match status" value="1"/>
</dbReference>
<evidence type="ECO:0000313" key="12">
    <source>
        <dbReference type="Proteomes" id="UP001249851"/>
    </source>
</evidence>
<dbReference type="PROSITE" id="PS50262">
    <property type="entry name" value="G_PROTEIN_RECEP_F1_2"/>
    <property type="match status" value="1"/>
</dbReference>
<dbReference type="Pfam" id="PF00001">
    <property type="entry name" value="7tm_1"/>
    <property type="match status" value="1"/>
</dbReference>
<evidence type="ECO:0000259" key="10">
    <source>
        <dbReference type="PROSITE" id="PS50262"/>
    </source>
</evidence>
<feature type="transmembrane region" description="Helical" evidence="9">
    <location>
        <begin position="20"/>
        <end position="43"/>
    </location>
</feature>
<reference evidence="11" key="2">
    <citation type="journal article" date="2023" name="Science">
        <title>Genomic signatures of disease resistance in endangered staghorn corals.</title>
        <authorList>
            <person name="Vollmer S.V."/>
            <person name="Selwyn J.D."/>
            <person name="Despard B.A."/>
            <person name="Roesel C.L."/>
        </authorList>
    </citation>
    <scope>NUCLEOTIDE SEQUENCE</scope>
    <source>
        <strain evidence="11">K2</strain>
    </source>
</reference>
<feature type="transmembrane region" description="Helical" evidence="9">
    <location>
        <begin position="175"/>
        <end position="200"/>
    </location>
</feature>
<name>A0AAD9VHX9_ACRCE</name>
<protein>
    <submittedName>
        <fullName evidence="11">Melatonin receptor type 1C</fullName>
    </submittedName>
</protein>
<evidence type="ECO:0000256" key="4">
    <source>
        <dbReference type="ARBA" id="ARBA00022989"/>
    </source>
</evidence>
<dbReference type="PRINTS" id="PR00237">
    <property type="entry name" value="GPCRRHODOPSN"/>
</dbReference>
<keyword evidence="7 11" id="KW-0675">Receptor</keyword>
<dbReference type="GO" id="GO:0004930">
    <property type="term" value="F:G protein-coupled receptor activity"/>
    <property type="evidence" value="ECO:0007669"/>
    <property type="project" value="UniProtKB-KW"/>
</dbReference>
<feature type="transmembrane region" description="Helical" evidence="9">
    <location>
        <begin position="267"/>
        <end position="289"/>
    </location>
</feature>
<evidence type="ECO:0000256" key="8">
    <source>
        <dbReference type="ARBA" id="ARBA00023224"/>
    </source>
</evidence>
<dbReference type="InterPro" id="IPR000276">
    <property type="entry name" value="GPCR_Rhodpsn"/>
</dbReference>
<keyword evidence="6 9" id="KW-0472">Membrane</keyword>
<evidence type="ECO:0000256" key="9">
    <source>
        <dbReference type="SAM" id="Phobius"/>
    </source>
</evidence>
<dbReference type="CDD" id="cd00637">
    <property type="entry name" value="7tm_classA_rhodopsin-like"/>
    <property type="match status" value="1"/>
</dbReference>
<dbReference type="Proteomes" id="UP001249851">
    <property type="component" value="Unassembled WGS sequence"/>
</dbReference>
<feature type="transmembrane region" description="Helical" evidence="9">
    <location>
        <begin position="232"/>
        <end position="255"/>
    </location>
</feature>
<dbReference type="InterPro" id="IPR017452">
    <property type="entry name" value="GPCR_Rhodpsn_7TM"/>
</dbReference>
<evidence type="ECO:0000256" key="2">
    <source>
        <dbReference type="ARBA" id="ARBA00022475"/>
    </source>
</evidence>
<keyword evidence="3 9" id="KW-0812">Transmembrane</keyword>
<dbReference type="GO" id="GO:0005886">
    <property type="term" value="C:plasma membrane"/>
    <property type="evidence" value="ECO:0007669"/>
    <property type="project" value="UniProtKB-SubCell"/>
</dbReference>
<evidence type="ECO:0000256" key="5">
    <source>
        <dbReference type="ARBA" id="ARBA00023040"/>
    </source>
</evidence>
<sequence length="315" mass="35129">MTTSKATDPLGLSMEESIPLLTILTIIGVTSIATNLLIVGIICKNSQRRKNYDIFILHSSFVELVTAVVVLPFWILSAVHGQVDFAGNIYCQISATVSLIDLVAPAIFLSLVAACRHCAIVDRKAFPRIFSEGRSRLIVTLVWFLVLLISIPPYFSWQISTEVLCLPDLMSNSWYTTTVLAFCLILPLSAGFYSHIDIFLLQPRRMRRNDTVKRCCARVPLRGTELSEQKTLFGILIIHTFCWLPYIVVAMAQTFNGGKVLYTGKLPVHFISLVVGLTGIALKAIVLCFEVPHLKKLIRKQFGCIGREENPSQDV</sequence>
<evidence type="ECO:0000313" key="11">
    <source>
        <dbReference type="EMBL" id="KAK2574430.1"/>
    </source>
</evidence>
<proteinExistence type="predicted"/>
<keyword evidence="12" id="KW-1185">Reference proteome</keyword>
<evidence type="ECO:0000256" key="7">
    <source>
        <dbReference type="ARBA" id="ARBA00023170"/>
    </source>
</evidence>
<dbReference type="Gene3D" id="1.20.1070.10">
    <property type="entry name" value="Rhodopsin 7-helix transmembrane proteins"/>
    <property type="match status" value="1"/>
</dbReference>
<feature type="transmembrane region" description="Helical" evidence="9">
    <location>
        <begin position="136"/>
        <end position="155"/>
    </location>
</feature>
<evidence type="ECO:0000256" key="3">
    <source>
        <dbReference type="ARBA" id="ARBA00022692"/>
    </source>
</evidence>
<feature type="domain" description="G-protein coupled receptors family 1 profile" evidence="10">
    <location>
        <begin position="34"/>
        <end position="287"/>
    </location>
</feature>
<comment type="subcellular location">
    <subcellularLocation>
        <location evidence="1">Cell membrane</location>
        <topology evidence="1">Multi-pass membrane protein</topology>
    </subcellularLocation>
</comment>
<keyword evidence="8" id="KW-0807">Transducer</keyword>